<protein>
    <submittedName>
        <fullName evidence="1">Uncharacterized protein</fullName>
    </submittedName>
</protein>
<name>A0A8S5TTW2_9CAUD</name>
<dbReference type="EMBL" id="BK015928">
    <property type="protein sequence ID" value="DAF85642.1"/>
    <property type="molecule type" value="Genomic_DNA"/>
</dbReference>
<reference evidence="1" key="1">
    <citation type="journal article" date="2021" name="Proc. Natl. Acad. Sci. U.S.A.">
        <title>A Catalog of Tens of Thousands of Viruses from Human Metagenomes Reveals Hidden Associations with Chronic Diseases.</title>
        <authorList>
            <person name="Tisza M.J."/>
            <person name="Buck C.B."/>
        </authorList>
    </citation>
    <scope>NUCLEOTIDE SEQUENCE</scope>
    <source>
        <strain evidence="1">CtYcY12</strain>
    </source>
</reference>
<evidence type="ECO:0000313" key="1">
    <source>
        <dbReference type="EMBL" id="DAF85642.1"/>
    </source>
</evidence>
<proteinExistence type="predicted"/>
<organism evidence="1">
    <name type="scientific">Siphoviridae sp. ctYcY12</name>
    <dbReference type="NCBI Taxonomy" id="2825550"/>
    <lineage>
        <taxon>Viruses</taxon>
        <taxon>Duplodnaviria</taxon>
        <taxon>Heunggongvirae</taxon>
        <taxon>Uroviricota</taxon>
        <taxon>Caudoviricetes</taxon>
    </lineage>
</organism>
<sequence>MRLIRTDKLRRPMGYVSNANIDFEVGEDKDSLNDFEVEFKRYDWTGEIGQSCIMYVPETEFGGIVKEIYTDTSANAITAKGYTWRGMMTKKIISPQAGQDYAYANGEINSILKSFVEKEFPGMFYGVSKDTGVTVNNFQFERYCTLHDGMVKMLKSVGHRLDIRYIEGSASEIGYVQVQAVPIVDYSEEYELSNDNHMNFTMTDNQRGVNHLICLGKGDLKDRLVIHLYTDENNNIVRTQHFKGAEEIAEVYDSSGSEESDLIKNGTEKLEKSKNHKEYTMTMEKLDLEVDVGDIVGGRDYLTGESMRKPIGRKIWTVAEGKEKLEYKLEGES</sequence>
<accession>A0A8S5TTW2</accession>